<proteinExistence type="predicted"/>
<accession>A0A914R6D4</accession>
<dbReference type="WBParaSite" id="PEQ_0000219401-mRNA-1">
    <property type="protein sequence ID" value="PEQ_0000219401-mRNA-1"/>
    <property type="gene ID" value="PEQ_0000219401"/>
</dbReference>
<evidence type="ECO:0000313" key="2">
    <source>
        <dbReference type="Proteomes" id="UP000887564"/>
    </source>
</evidence>
<feature type="coiled-coil region" evidence="1">
    <location>
        <begin position="51"/>
        <end position="78"/>
    </location>
</feature>
<keyword evidence="2" id="KW-1185">Reference proteome</keyword>
<dbReference type="Proteomes" id="UP000887564">
    <property type="component" value="Unplaced"/>
</dbReference>
<evidence type="ECO:0000313" key="3">
    <source>
        <dbReference type="WBParaSite" id="PEQ_0000219401-mRNA-1"/>
    </source>
</evidence>
<reference evidence="3" key="1">
    <citation type="submission" date="2022-11" db="UniProtKB">
        <authorList>
            <consortium name="WormBaseParasite"/>
        </authorList>
    </citation>
    <scope>IDENTIFICATION</scope>
</reference>
<dbReference type="AlphaFoldDB" id="A0A914R6D4"/>
<name>A0A914R6D4_PAREQ</name>
<evidence type="ECO:0000256" key="1">
    <source>
        <dbReference type="SAM" id="Coils"/>
    </source>
</evidence>
<organism evidence="2 3">
    <name type="scientific">Parascaris equorum</name>
    <name type="common">Equine roundworm</name>
    <dbReference type="NCBI Taxonomy" id="6256"/>
    <lineage>
        <taxon>Eukaryota</taxon>
        <taxon>Metazoa</taxon>
        <taxon>Ecdysozoa</taxon>
        <taxon>Nematoda</taxon>
        <taxon>Chromadorea</taxon>
        <taxon>Rhabditida</taxon>
        <taxon>Spirurina</taxon>
        <taxon>Ascaridomorpha</taxon>
        <taxon>Ascaridoidea</taxon>
        <taxon>Ascarididae</taxon>
        <taxon>Parascaris</taxon>
    </lineage>
</organism>
<sequence length="92" mass="11155">LSKNTNFRKEEFLKENQSLKKDLEQKVAIIAKLTESNQLLKDEFFALQASYTSIEERCRRAEEERNDLIERLKDLKEKQIRFFNEQNERETE</sequence>
<keyword evidence="1" id="KW-0175">Coiled coil</keyword>
<protein>
    <submittedName>
        <fullName evidence="3">Uncharacterized protein</fullName>
    </submittedName>
</protein>